<dbReference type="SUPFAM" id="SSF56801">
    <property type="entry name" value="Acetyl-CoA synthetase-like"/>
    <property type="match status" value="1"/>
</dbReference>
<protein>
    <recommendedName>
        <fullName evidence="3">AMP-binding enzyme C-terminal domain-containing protein</fullName>
    </recommendedName>
</protein>
<comment type="similarity">
    <text evidence="1">Belongs to the ATP-dependent AMP-binding enzyme family.</text>
</comment>
<evidence type="ECO:0000259" key="3">
    <source>
        <dbReference type="Pfam" id="PF13193"/>
    </source>
</evidence>
<gene>
    <name evidence="4" type="ORF">N7463_007946</name>
</gene>
<feature type="domain" description="AMP-binding enzyme C-terminal" evidence="3">
    <location>
        <begin position="48"/>
        <end position="132"/>
    </location>
</feature>
<dbReference type="Proteomes" id="UP001149954">
    <property type="component" value="Unassembled WGS sequence"/>
</dbReference>
<dbReference type="InterPro" id="IPR045851">
    <property type="entry name" value="AMP-bd_C_sf"/>
</dbReference>
<dbReference type="GO" id="GO:0016405">
    <property type="term" value="F:CoA-ligase activity"/>
    <property type="evidence" value="ECO:0007669"/>
    <property type="project" value="TreeGrafter"/>
</dbReference>
<comment type="caution">
    <text evidence="4">The sequence shown here is derived from an EMBL/GenBank/DDBJ whole genome shotgun (WGS) entry which is preliminary data.</text>
</comment>
<evidence type="ECO:0000313" key="4">
    <source>
        <dbReference type="EMBL" id="KAJ5505072.1"/>
    </source>
</evidence>
<keyword evidence="2" id="KW-0436">Ligase</keyword>
<keyword evidence="5" id="KW-1185">Reference proteome</keyword>
<dbReference type="Gene3D" id="3.30.300.30">
    <property type="match status" value="1"/>
</dbReference>
<dbReference type="OrthoDB" id="1898221at2759"/>
<name>A0A9X0C7M2_9EURO</name>
<proteinExistence type="inferred from homology"/>
<organism evidence="4 5">
    <name type="scientific">Penicillium fimorum</name>
    <dbReference type="NCBI Taxonomy" id="1882269"/>
    <lineage>
        <taxon>Eukaryota</taxon>
        <taxon>Fungi</taxon>
        <taxon>Dikarya</taxon>
        <taxon>Ascomycota</taxon>
        <taxon>Pezizomycotina</taxon>
        <taxon>Eurotiomycetes</taxon>
        <taxon>Eurotiomycetidae</taxon>
        <taxon>Eurotiales</taxon>
        <taxon>Aspergillaceae</taxon>
        <taxon>Penicillium</taxon>
    </lineage>
</organism>
<accession>A0A9X0C7M2</accession>
<evidence type="ECO:0000256" key="2">
    <source>
        <dbReference type="ARBA" id="ARBA00022598"/>
    </source>
</evidence>
<evidence type="ECO:0000256" key="1">
    <source>
        <dbReference type="ARBA" id="ARBA00006432"/>
    </source>
</evidence>
<evidence type="ECO:0000313" key="5">
    <source>
        <dbReference type="Proteomes" id="UP001149954"/>
    </source>
</evidence>
<dbReference type="InterPro" id="IPR025110">
    <property type="entry name" value="AMP-bd_C"/>
</dbReference>
<reference evidence="4" key="2">
    <citation type="journal article" date="2023" name="IMA Fungus">
        <title>Comparative genomic study of the Penicillium genus elucidates a diverse pangenome and 15 lateral gene transfer events.</title>
        <authorList>
            <person name="Petersen C."/>
            <person name="Sorensen T."/>
            <person name="Nielsen M.R."/>
            <person name="Sondergaard T.E."/>
            <person name="Sorensen J.L."/>
            <person name="Fitzpatrick D.A."/>
            <person name="Frisvad J.C."/>
            <person name="Nielsen K.L."/>
        </authorList>
    </citation>
    <scope>NUCLEOTIDE SEQUENCE</scope>
    <source>
        <strain evidence="4">IBT 29495</strain>
    </source>
</reference>
<dbReference type="AlphaFoldDB" id="A0A9X0C7M2"/>
<dbReference type="PANTHER" id="PTHR24096">
    <property type="entry name" value="LONG-CHAIN-FATTY-ACID--COA LIGASE"/>
    <property type="match status" value="1"/>
</dbReference>
<dbReference type="Pfam" id="PF13193">
    <property type="entry name" value="AMP-binding_C"/>
    <property type="match status" value="1"/>
</dbReference>
<reference evidence="4" key="1">
    <citation type="submission" date="2022-12" db="EMBL/GenBank/DDBJ databases">
        <authorList>
            <person name="Petersen C."/>
        </authorList>
    </citation>
    <scope>NUCLEOTIDE SEQUENCE</scope>
    <source>
        <strain evidence="4">IBT 29495</strain>
    </source>
</reference>
<dbReference type="EMBL" id="JAPWDS010000003">
    <property type="protein sequence ID" value="KAJ5505072.1"/>
    <property type="molecule type" value="Genomic_DNA"/>
</dbReference>
<dbReference type="PANTHER" id="PTHR24096:SF149">
    <property type="entry name" value="AMP-BINDING DOMAIN-CONTAINING PROTEIN-RELATED"/>
    <property type="match status" value="1"/>
</dbReference>
<sequence length="151" mass="16932">MSTNPYRKEISTNLFYVSFHPTSQLRQLPIAPVLTISAQYSFQIGPSELESMLLHHPDVIDAAICAVYNDSLATEVPLAYVSLVPDKANLPESRKSALLHQIGEWINGQVAGYKKIRGGVFHLQTLPKTPTGEIQRRLLPAKLQEQRKNRL</sequence>